<evidence type="ECO:0000256" key="3">
    <source>
        <dbReference type="ARBA" id="ARBA00023016"/>
    </source>
</evidence>
<dbReference type="Gene3D" id="3.30.390.60">
    <property type="entry name" value="Heat-inducible transcription repressor hrca homolog, domain 3"/>
    <property type="match status" value="1"/>
</dbReference>
<dbReference type="GO" id="GO:0045892">
    <property type="term" value="P:negative regulation of DNA-templated transcription"/>
    <property type="evidence" value="ECO:0007669"/>
    <property type="project" value="UniProtKB-UniRule"/>
</dbReference>
<proteinExistence type="inferred from homology"/>
<organism evidence="7">
    <name type="scientific">uncultured Chloroflexota bacterium</name>
    <dbReference type="NCBI Taxonomy" id="166587"/>
    <lineage>
        <taxon>Bacteria</taxon>
        <taxon>Bacillati</taxon>
        <taxon>Chloroflexota</taxon>
        <taxon>environmental samples</taxon>
    </lineage>
</organism>
<keyword evidence="4 5" id="KW-0804">Transcription</keyword>
<dbReference type="NCBIfam" id="TIGR00331">
    <property type="entry name" value="hrcA"/>
    <property type="match status" value="1"/>
</dbReference>
<evidence type="ECO:0000256" key="2">
    <source>
        <dbReference type="ARBA" id="ARBA00023015"/>
    </source>
</evidence>
<feature type="domain" description="Heat-inducible transcription repressor HrcA C-terminal" evidence="6">
    <location>
        <begin position="111"/>
        <end position="324"/>
    </location>
</feature>
<evidence type="ECO:0000256" key="4">
    <source>
        <dbReference type="ARBA" id="ARBA00023163"/>
    </source>
</evidence>
<dbReference type="InterPro" id="IPR036390">
    <property type="entry name" value="WH_DNA-bd_sf"/>
</dbReference>
<dbReference type="SUPFAM" id="SSF55781">
    <property type="entry name" value="GAF domain-like"/>
    <property type="match status" value="1"/>
</dbReference>
<accession>A0A6J4KFU7</accession>
<keyword evidence="3 5" id="KW-0346">Stress response</keyword>
<protein>
    <recommendedName>
        <fullName evidence="5">Heat-inducible transcription repressor HrcA</fullName>
    </recommendedName>
</protein>
<evidence type="ECO:0000259" key="6">
    <source>
        <dbReference type="Pfam" id="PF01628"/>
    </source>
</evidence>
<dbReference type="AlphaFoldDB" id="A0A6J4KFU7"/>
<comment type="function">
    <text evidence="5">Negative regulator of class I heat shock genes (grpE-dnaK-dnaJ and groELS operons). Prevents heat-shock induction of these operons.</text>
</comment>
<comment type="similarity">
    <text evidence="5">Belongs to the HrcA family.</text>
</comment>
<gene>
    <name evidence="5" type="primary">hrcA</name>
    <name evidence="7" type="ORF">AVDCRST_MAG77-6256</name>
</gene>
<dbReference type="SUPFAM" id="SSF46785">
    <property type="entry name" value="Winged helix' DNA-binding domain"/>
    <property type="match status" value="1"/>
</dbReference>
<dbReference type="InterPro" id="IPR023120">
    <property type="entry name" value="WHTH_transcript_rep_HrcA_IDD"/>
</dbReference>
<dbReference type="PIRSF" id="PIRSF005485">
    <property type="entry name" value="HrcA"/>
    <property type="match status" value="1"/>
</dbReference>
<evidence type="ECO:0000313" key="7">
    <source>
        <dbReference type="EMBL" id="CAA9304677.1"/>
    </source>
</evidence>
<dbReference type="InterPro" id="IPR029016">
    <property type="entry name" value="GAF-like_dom_sf"/>
</dbReference>
<dbReference type="InterPro" id="IPR002571">
    <property type="entry name" value="HrcA"/>
</dbReference>
<dbReference type="PANTHER" id="PTHR34824:SF1">
    <property type="entry name" value="HEAT-INDUCIBLE TRANSCRIPTION REPRESSOR HRCA"/>
    <property type="match status" value="1"/>
</dbReference>
<keyword evidence="2 5" id="KW-0805">Transcription regulation</keyword>
<evidence type="ECO:0000256" key="5">
    <source>
        <dbReference type="HAMAP-Rule" id="MF_00081"/>
    </source>
</evidence>
<dbReference type="GO" id="GO:0003677">
    <property type="term" value="F:DNA binding"/>
    <property type="evidence" value="ECO:0007669"/>
    <property type="project" value="InterPro"/>
</dbReference>
<keyword evidence="1 5" id="KW-0678">Repressor</keyword>
<dbReference type="Pfam" id="PF01628">
    <property type="entry name" value="HrcA"/>
    <property type="match status" value="1"/>
</dbReference>
<dbReference type="InterPro" id="IPR036388">
    <property type="entry name" value="WH-like_DNA-bd_sf"/>
</dbReference>
<sequence length="358" mass="39999">MLPFPERRLSERQERILKAIIESHISHAAPVASETLVREHALGVSSATVRNEMAELEQAGYIHQPHTSAGRTPSELGYRYFVQRLMEEQRIPRSEQLTIRHQFHQVALAREQWLQLAAAVLARSVHAAAIVSSPQTVECRVKHFETLLMQDGLALLVLVLQEGTVKQQLVQLPEDTSQEDLSRAANRLNALFRGKSRREIATLAETFNPGEDLVQRAVLLLMAQIDALEAVTVYHDGLVELLDQPEFARVERARAIVEVLERPQTMRDLLPVMPAENGVQILIGSENRREWMRECAFVLARYGEAGDVTGVVGILGPLRLSYSVAVPAVRYVSRIMTELLGDTSGRPEPQVPPTSDPP</sequence>
<evidence type="ECO:0000256" key="1">
    <source>
        <dbReference type="ARBA" id="ARBA00022491"/>
    </source>
</evidence>
<dbReference type="HAMAP" id="MF_00081">
    <property type="entry name" value="HrcA"/>
    <property type="match status" value="1"/>
</dbReference>
<dbReference type="EMBL" id="CADCTC010000312">
    <property type="protein sequence ID" value="CAA9304677.1"/>
    <property type="molecule type" value="Genomic_DNA"/>
</dbReference>
<dbReference type="InterPro" id="IPR021153">
    <property type="entry name" value="HrcA_C"/>
</dbReference>
<name>A0A6J4KFU7_9CHLR</name>
<reference evidence="7" key="1">
    <citation type="submission" date="2020-02" db="EMBL/GenBank/DDBJ databases">
        <authorList>
            <person name="Meier V. D."/>
        </authorList>
    </citation>
    <scope>NUCLEOTIDE SEQUENCE</scope>
    <source>
        <strain evidence="7">AVDCRST_MAG77</strain>
    </source>
</reference>
<dbReference type="Gene3D" id="3.30.450.40">
    <property type="match status" value="1"/>
</dbReference>
<dbReference type="PANTHER" id="PTHR34824">
    <property type="entry name" value="HEAT-INDUCIBLE TRANSCRIPTION REPRESSOR HRCA"/>
    <property type="match status" value="1"/>
</dbReference>
<dbReference type="Gene3D" id="1.10.10.10">
    <property type="entry name" value="Winged helix-like DNA-binding domain superfamily/Winged helix DNA-binding domain"/>
    <property type="match status" value="1"/>
</dbReference>